<dbReference type="EMBL" id="CYHG01000001">
    <property type="protein sequence ID" value="CUB02298.1"/>
    <property type="molecule type" value="Genomic_DNA"/>
</dbReference>
<reference evidence="6" key="1">
    <citation type="submission" date="2015-08" db="EMBL/GenBank/DDBJ databases">
        <authorList>
            <person name="Varghese N."/>
        </authorList>
    </citation>
    <scope>NUCLEOTIDE SEQUENCE [LARGE SCALE GENOMIC DNA]</scope>
    <source>
        <strain evidence="6">JCM 18476</strain>
    </source>
</reference>
<dbReference type="Pfam" id="PF00990">
    <property type="entry name" value="GGDEF"/>
    <property type="match status" value="1"/>
</dbReference>
<dbReference type="CDD" id="cd00130">
    <property type="entry name" value="PAS"/>
    <property type="match status" value="1"/>
</dbReference>
<dbReference type="PROSITE" id="PS50887">
    <property type="entry name" value="GGDEF"/>
    <property type="match status" value="1"/>
</dbReference>
<dbReference type="Proteomes" id="UP000182769">
    <property type="component" value="Unassembled WGS sequence"/>
</dbReference>
<dbReference type="SUPFAM" id="SSF55781">
    <property type="entry name" value="GAF domain-like"/>
    <property type="match status" value="1"/>
</dbReference>
<dbReference type="CDD" id="cd01949">
    <property type="entry name" value="GGDEF"/>
    <property type="match status" value="1"/>
</dbReference>
<dbReference type="Gene3D" id="3.30.450.20">
    <property type="entry name" value="PAS domain"/>
    <property type="match status" value="1"/>
</dbReference>
<dbReference type="PANTHER" id="PTHR45138">
    <property type="entry name" value="REGULATORY COMPONENTS OF SENSORY TRANSDUCTION SYSTEM"/>
    <property type="match status" value="1"/>
</dbReference>
<dbReference type="PANTHER" id="PTHR45138:SF9">
    <property type="entry name" value="DIGUANYLATE CYCLASE DGCM-RELATED"/>
    <property type="match status" value="1"/>
</dbReference>
<evidence type="ECO:0000256" key="3">
    <source>
        <dbReference type="ARBA" id="ARBA00034247"/>
    </source>
</evidence>
<evidence type="ECO:0000256" key="2">
    <source>
        <dbReference type="ARBA" id="ARBA00012528"/>
    </source>
</evidence>
<dbReference type="InterPro" id="IPR000014">
    <property type="entry name" value="PAS"/>
</dbReference>
<comment type="catalytic activity">
    <reaction evidence="3">
        <text>2 GTP = 3',3'-c-di-GMP + 2 diphosphate</text>
        <dbReference type="Rhea" id="RHEA:24898"/>
        <dbReference type="ChEBI" id="CHEBI:33019"/>
        <dbReference type="ChEBI" id="CHEBI:37565"/>
        <dbReference type="ChEBI" id="CHEBI:58805"/>
        <dbReference type="EC" id="2.7.7.65"/>
    </reaction>
</comment>
<evidence type="ECO:0000256" key="1">
    <source>
        <dbReference type="ARBA" id="ARBA00001946"/>
    </source>
</evidence>
<comment type="cofactor">
    <cofactor evidence="1">
        <name>Mg(2+)</name>
        <dbReference type="ChEBI" id="CHEBI:18420"/>
    </cofactor>
</comment>
<dbReference type="EC" id="2.7.7.65" evidence="2"/>
<dbReference type="InterPro" id="IPR029787">
    <property type="entry name" value="Nucleotide_cyclase"/>
</dbReference>
<dbReference type="InterPro" id="IPR043128">
    <property type="entry name" value="Rev_trsase/Diguanyl_cyclase"/>
</dbReference>
<dbReference type="InterPro" id="IPR003018">
    <property type="entry name" value="GAF"/>
</dbReference>
<evidence type="ECO:0000313" key="5">
    <source>
        <dbReference type="EMBL" id="CUB02298.1"/>
    </source>
</evidence>
<proteinExistence type="predicted"/>
<dbReference type="SUPFAM" id="SSF55073">
    <property type="entry name" value="Nucleotide cyclase"/>
    <property type="match status" value="1"/>
</dbReference>
<dbReference type="AlphaFoldDB" id="A0A0K6IGV2"/>
<evidence type="ECO:0000259" key="4">
    <source>
        <dbReference type="PROSITE" id="PS50887"/>
    </source>
</evidence>
<dbReference type="RefSeq" id="WP_055461278.1">
    <property type="nucleotide sequence ID" value="NZ_CYHG01000001.1"/>
</dbReference>
<keyword evidence="6" id="KW-1185">Reference proteome</keyword>
<dbReference type="SUPFAM" id="SSF55785">
    <property type="entry name" value="PYP-like sensor domain (PAS domain)"/>
    <property type="match status" value="1"/>
</dbReference>
<dbReference type="GO" id="GO:0052621">
    <property type="term" value="F:diguanylate cyclase activity"/>
    <property type="evidence" value="ECO:0007669"/>
    <property type="project" value="UniProtKB-EC"/>
</dbReference>
<dbReference type="FunFam" id="3.30.70.270:FF:000001">
    <property type="entry name" value="Diguanylate cyclase domain protein"/>
    <property type="match status" value="1"/>
</dbReference>
<feature type="domain" description="GGDEF" evidence="4">
    <location>
        <begin position="446"/>
        <end position="583"/>
    </location>
</feature>
<sequence>MSDKALSLLEIMGLKDLSEILDNFYQISSCIAYLMDGDGFVVARPCLSGQHLDVKQSFQRSVNIAGCEPFFVCVVSQKTAVNQNQVPPKIQALLDSLTSRLQFEVAAKLPSKGVEFSFEQDLLPLKQILQVSSMAVGWSNIETGEIEYINPSFEQMFGYCHSDIPTLVQWFEKAFPDEVYRQTVLLPYYENSLEAQKRGDLTKKTSLVVACKDGSLRHVELTVTYMGCRRLVSYIDVTDYFNIQERLQVSARLLEMVAKGSKLKDIMLALVEQVQSELPGSICSVLMVDGSQRLRSYVAPNLPNSYLKAIDGVAVGPSIGSCGTAVYRKERVVVENIYDSELWQNFTHLADLAGVKSCWSDPIIASSGEVLGTFAIYYPYPSVPTEQHLELIDFASNLASVAIENRRGQQALEKRANFDHLTGLSNRGHFFESAEQTLETLIVDKTPYCMIMLDIDHFKQINDRFGHRAGDKVLIQVAGIMLDTVEDVNLVGRIGGEEFAIMLIDVDQQKAFEIAEQIRIAVEAQKVPITDEQAVSVTISAGIAQCHEHSESAISIDRLFGRADEALYQAKSLGRNRVKVFSKNNVTE</sequence>
<dbReference type="Gene3D" id="3.30.70.270">
    <property type="match status" value="1"/>
</dbReference>
<dbReference type="Pfam" id="PF13185">
    <property type="entry name" value="GAF_2"/>
    <property type="match status" value="1"/>
</dbReference>
<accession>A0A0K6IGV2</accession>
<dbReference type="OrthoDB" id="9812358at2"/>
<dbReference type="InterPro" id="IPR029016">
    <property type="entry name" value="GAF-like_dom_sf"/>
</dbReference>
<evidence type="ECO:0000313" key="6">
    <source>
        <dbReference type="Proteomes" id="UP000182769"/>
    </source>
</evidence>
<dbReference type="GO" id="GO:0005886">
    <property type="term" value="C:plasma membrane"/>
    <property type="evidence" value="ECO:0007669"/>
    <property type="project" value="TreeGrafter"/>
</dbReference>
<gene>
    <name evidence="5" type="ORF">Ga0061065_101131</name>
</gene>
<dbReference type="InterPro" id="IPR000160">
    <property type="entry name" value="GGDEF_dom"/>
</dbReference>
<organism evidence="5 6">
    <name type="scientific">Marinomonas fungiae</name>
    <dbReference type="NCBI Taxonomy" id="1137284"/>
    <lineage>
        <taxon>Bacteria</taxon>
        <taxon>Pseudomonadati</taxon>
        <taxon>Pseudomonadota</taxon>
        <taxon>Gammaproteobacteria</taxon>
        <taxon>Oceanospirillales</taxon>
        <taxon>Oceanospirillaceae</taxon>
        <taxon>Marinomonas</taxon>
    </lineage>
</organism>
<dbReference type="InterPro" id="IPR050469">
    <property type="entry name" value="Diguanylate_Cyclase"/>
</dbReference>
<name>A0A0K6IGV2_9GAMM</name>
<dbReference type="SMART" id="SM00267">
    <property type="entry name" value="GGDEF"/>
    <property type="match status" value="1"/>
</dbReference>
<dbReference type="GO" id="GO:1902201">
    <property type="term" value="P:negative regulation of bacterial-type flagellum-dependent cell motility"/>
    <property type="evidence" value="ECO:0007669"/>
    <property type="project" value="TreeGrafter"/>
</dbReference>
<dbReference type="GO" id="GO:0043709">
    <property type="term" value="P:cell adhesion involved in single-species biofilm formation"/>
    <property type="evidence" value="ECO:0007669"/>
    <property type="project" value="TreeGrafter"/>
</dbReference>
<dbReference type="NCBIfam" id="TIGR00254">
    <property type="entry name" value="GGDEF"/>
    <property type="match status" value="1"/>
</dbReference>
<dbReference type="STRING" id="1137284.GCA_001418205_00129"/>
<dbReference type="SMART" id="SM00065">
    <property type="entry name" value="GAF"/>
    <property type="match status" value="1"/>
</dbReference>
<dbReference type="Gene3D" id="3.30.450.40">
    <property type="match status" value="1"/>
</dbReference>
<dbReference type="InterPro" id="IPR035965">
    <property type="entry name" value="PAS-like_dom_sf"/>
</dbReference>
<protein>
    <recommendedName>
        <fullName evidence="2">diguanylate cyclase</fullName>
        <ecNumber evidence="2">2.7.7.65</ecNumber>
    </recommendedName>
</protein>